<name>A0ABR5K0B5_9BACI</name>
<dbReference type="Proteomes" id="UP000050668">
    <property type="component" value="Unassembled WGS sequence"/>
</dbReference>
<dbReference type="Pfam" id="PF13730">
    <property type="entry name" value="HTH_36"/>
    <property type="match status" value="1"/>
</dbReference>
<dbReference type="EMBL" id="LGRV01000003">
    <property type="protein sequence ID" value="KOS68172.1"/>
    <property type="molecule type" value="Genomic_DNA"/>
</dbReference>
<proteinExistence type="predicted"/>
<protein>
    <recommendedName>
        <fullName evidence="3">Helix-turn-helix domain-containing protein</fullName>
    </recommendedName>
</protein>
<reference evidence="2" key="1">
    <citation type="submission" date="2015-07" db="EMBL/GenBank/DDBJ databases">
        <title>Fjat-14205 dsm 2895.</title>
        <authorList>
            <person name="Liu B."/>
            <person name="Wang J."/>
            <person name="Zhu Y."/>
            <person name="Liu G."/>
            <person name="Chen Q."/>
            <person name="Chen Z."/>
            <person name="Lan J."/>
            <person name="Che J."/>
            <person name="Ge C."/>
            <person name="Shi H."/>
            <person name="Pan Z."/>
            <person name="Liu X."/>
        </authorList>
    </citation>
    <scope>NUCLEOTIDE SEQUENCE [LARGE SCALE GENOMIC DNA]</scope>
    <source>
        <strain evidence="2">DSM 25560</strain>
    </source>
</reference>
<gene>
    <name evidence="1" type="ORF">AEA09_06135</name>
</gene>
<organism evidence="1 2">
    <name type="scientific">Lysinibacillus contaminans</name>
    <dbReference type="NCBI Taxonomy" id="1293441"/>
    <lineage>
        <taxon>Bacteria</taxon>
        <taxon>Bacillati</taxon>
        <taxon>Bacillota</taxon>
        <taxon>Bacilli</taxon>
        <taxon>Bacillales</taxon>
        <taxon>Bacillaceae</taxon>
        <taxon>Lysinibacillus</taxon>
    </lineage>
</organism>
<dbReference type="RefSeq" id="WP_053582991.1">
    <property type="nucleotide sequence ID" value="NZ_LGRV01000003.1"/>
</dbReference>
<evidence type="ECO:0000313" key="2">
    <source>
        <dbReference type="Proteomes" id="UP000050668"/>
    </source>
</evidence>
<sequence length="84" mass="9494">MQQPFILLHCMQDKYDEEHFKVYVSLDKDFNASGRLRDLSPSALKVLLVIASFTDNDGYSCVSQEKIGELVGLTRQQVGKVISE</sequence>
<evidence type="ECO:0008006" key="3">
    <source>
        <dbReference type="Google" id="ProtNLM"/>
    </source>
</evidence>
<comment type="caution">
    <text evidence="1">The sequence shown here is derived from an EMBL/GenBank/DDBJ whole genome shotgun (WGS) entry which is preliminary data.</text>
</comment>
<evidence type="ECO:0000313" key="1">
    <source>
        <dbReference type="EMBL" id="KOS68172.1"/>
    </source>
</evidence>
<keyword evidence="2" id="KW-1185">Reference proteome</keyword>
<accession>A0ABR5K0B5</accession>